<keyword evidence="1" id="KW-0175">Coiled coil</keyword>
<dbReference type="SUPFAM" id="SSF52540">
    <property type="entry name" value="P-loop containing nucleoside triphosphate hydrolases"/>
    <property type="match status" value="1"/>
</dbReference>
<dbReference type="RefSeq" id="WP_042127588.1">
    <property type="nucleotide sequence ID" value="NZ_FZOL01000041.1"/>
</dbReference>
<dbReference type="EMBL" id="FZOL01000041">
    <property type="protein sequence ID" value="SNT32976.1"/>
    <property type="molecule type" value="Genomic_DNA"/>
</dbReference>
<name>A0A239LQZ1_9PSED</name>
<dbReference type="Proteomes" id="UP000198407">
    <property type="component" value="Unassembled WGS sequence"/>
</dbReference>
<sequence length="617" mass="67236">MTCIPANRSELLQVFAQVAQGFSDVQRQVEAREARLKHALDALEQIRTTSPWSRSGLAPDHPFLTFAKACQNNLDERFDTWIKNVRAYERNTQFRSKFGDSLLVFVFGKVKAGKSSLGNYLAYGCTEPDAQLIAQAQPKPEFFSETSTQLCEQTSDAQIRENGCFGVDAVEATSAIQGFRLPGLTWVDSPGLHSVNAGNGELTKDYVDAADLVVFLSKSESPGRRSDLDEARALLQRDKNMLVLLTGSDENDVDVNDDGEVVETLIMKSDSARQLQIGYFIQALREFAPDCSLDDLKVQSISSCYAEQGPAEKQQERWQASGLGDFAGEIGRLAVAEGLQIKQQVPSKNLQAFCRQLRESIGLQQALLSELQSELAKARKELKNNTERVLSQLQQRLPMEIDKLADQYALNDQGFSDACWVLFDRQFAECAGALCEPIGQKFEDLGHTAQSVAPADKALPGFAARKRSVSYQSRRNEGIGKAGGGGLGGWGGAEAGAAFGTLIAPGAGTIIFGLIGAALGGWMGAKAGGAAGGHFDETTEFEIIVGDNRDEVSLSTREHFIDYAKERLKQLYLQLDALCFVDVSTWLSSLSQALQNLDDLAVQQINDISKELDHGPA</sequence>
<feature type="coiled-coil region" evidence="1">
    <location>
        <begin position="361"/>
        <end position="388"/>
    </location>
</feature>
<keyword evidence="4" id="KW-1185">Reference proteome</keyword>
<evidence type="ECO:0000259" key="2">
    <source>
        <dbReference type="Pfam" id="PF00350"/>
    </source>
</evidence>
<accession>A0A239LQZ1</accession>
<gene>
    <name evidence="3" type="ORF">SAMN05444352_14127</name>
</gene>
<dbReference type="InterPro" id="IPR027417">
    <property type="entry name" value="P-loop_NTPase"/>
</dbReference>
<reference evidence="4" key="1">
    <citation type="submission" date="2017-06" db="EMBL/GenBank/DDBJ databases">
        <authorList>
            <person name="Varghese N."/>
            <person name="Submissions S."/>
        </authorList>
    </citation>
    <scope>NUCLEOTIDE SEQUENCE [LARGE SCALE GENOMIC DNA]</scope>
    <source>
        <strain evidence="4">DSM 22348</strain>
    </source>
</reference>
<dbReference type="InterPro" id="IPR045063">
    <property type="entry name" value="Dynamin_N"/>
</dbReference>
<evidence type="ECO:0000256" key="1">
    <source>
        <dbReference type="SAM" id="Coils"/>
    </source>
</evidence>
<feature type="domain" description="Dynamin N-terminal" evidence="2">
    <location>
        <begin position="142"/>
        <end position="244"/>
    </location>
</feature>
<dbReference type="Pfam" id="PF00350">
    <property type="entry name" value="Dynamin_N"/>
    <property type="match status" value="1"/>
</dbReference>
<dbReference type="AlphaFoldDB" id="A0A239LQZ1"/>
<proteinExistence type="predicted"/>
<protein>
    <submittedName>
        <fullName evidence="3">Dynamin family protein</fullName>
    </submittedName>
</protein>
<dbReference type="Gene3D" id="3.40.50.300">
    <property type="entry name" value="P-loop containing nucleotide triphosphate hydrolases"/>
    <property type="match status" value="1"/>
</dbReference>
<evidence type="ECO:0000313" key="3">
    <source>
        <dbReference type="EMBL" id="SNT32976.1"/>
    </source>
</evidence>
<dbReference type="OrthoDB" id="7230468at2"/>
<dbReference type="STRING" id="1215104.GCA_000730585_01552"/>
<evidence type="ECO:0000313" key="4">
    <source>
        <dbReference type="Proteomes" id="UP000198407"/>
    </source>
</evidence>
<organism evidence="3 4">
    <name type="scientific">Pseudomonas japonica</name>
    <dbReference type="NCBI Taxonomy" id="256466"/>
    <lineage>
        <taxon>Bacteria</taxon>
        <taxon>Pseudomonadati</taxon>
        <taxon>Pseudomonadota</taxon>
        <taxon>Gammaproteobacteria</taxon>
        <taxon>Pseudomonadales</taxon>
        <taxon>Pseudomonadaceae</taxon>
        <taxon>Pseudomonas</taxon>
    </lineage>
</organism>